<dbReference type="GO" id="GO:0016020">
    <property type="term" value="C:membrane"/>
    <property type="evidence" value="ECO:0007669"/>
    <property type="project" value="InterPro"/>
</dbReference>
<dbReference type="Gene3D" id="3.30.565.10">
    <property type="entry name" value="Histidine kinase-like ATPase, C-terminal domain"/>
    <property type="match status" value="1"/>
</dbReference>
<dbReference type="RefSeq" id="WP_139260408.1">
    <property type="nucleotide sequence ID" value="NZ_FRCX01000003.1"/>
</dbReference>
<keyword evidence="1" id="KW-0472">Membrane</keyword>
<dbReference type="GO" id="GO:0000155">
    <property type="term" value="F:phosphorelay sensor kinase activity"/>
    <property type="evidence" value="ECO:0007669"/>
    <property type="project" value="InterPro"/>
</dbReference>
<keyword evidence="4" id="KW-1185">Reference proteome</keyword>
<dbReference type="InterPro" id="IPR036890">
    <property type="entry name" value="HATPase_C_sf"/>
</dbReference>
<evidence type="ECO:0000256" key="1">
    <source>
        <dbReference type="SAM" id="Phobius"/>
    </source>
</evidence>
<dbReference type="InterPro" id="IPR010559">
    <property type="entry name" value="Sig_transdc_His_kin_internal"/>
</dbReference>
<accession>A0A1M7MHW9</accession>
<sequence>MTRHRNVASDHPLELLPYFRRWQPGLTRDLVYTGVLGTGFGLLFFGLYAYDLPRQRLLPQLVNDFVIAIAIAYAIHALFAAGQVLLGPWLRKCPGWLRTAYYLAVPTAGVFAGYFIGLILLNPAAARHTIFTPGIVVSFAMVSVLVSCVLLLLSLMRAREMRGQELLAAEQHRVLEADHRALQAQLRMLQAQIEPHFLYNTLANAVGLIDPAPARARLLLERLIDYLRMTLAASRDTDAPLQRQVDAITAYLELMKLRMGERLRYRIAVTDEAAGISLPPMLLQPVIENAISHGLEPNIAGGEIMLTAAIEQHQLCIVISDTGVGLRANGAGKVGGGVGLSNLRERIVALYGKDGSLNITTNASGGVSVSLRIPHIESTCTPH</sequence>
<dbReference type="STRING" id="551987.SAMN05192549_103182"/>
<reference evidence="4" key="1">
    <citation type="submission" date="2016-11" db="EMBL/GenBank/DDBJ databases">
        <authorList>
            <person name="Varghese N."/>
            <person name="Submissions S."/>
        </authorList>
    </citation>
    <scope>NUCLEOTIDE SEQUENCE [LARGE SCALE GENOMIC DNA]</scope>
    <source>
        <strain evidence="4">Sac-22</strain>
    </source>
</reference>
<name>A0A1M7MHW9_9BURK</name>
<dbReference type="AlphaFoldDB" id="A0A1M7MHW9"/>
<keyword evidence="3" id="KW-0418">Kinase</keyword>
<dbReference type="EMBL" id="FRCX01000003">
    <property type="protein sequence ID" value="SHM90514.1"/>
    <property type="molecule type" value="Genomic_DNA"/>
</dbReference>
<evidence type="ECO:0000259" key="2">
    <source>
        <dbReference type="PROSITE" id="PS50109"/>
    </source>
</evidence>
<evidence type="ECO:0000313" key="3">
    <source>
        <dbReference type="EMBL" id="SHM90514.1"/>
    </source>
</evidence>
<dbReference type="InterPro" id="IPR005467">
    <property type="entry name" value="His_kinase_dom"/>
</dbReference>
<feature type="transmembrane region" description="Helical" evidence="1">
    <location>
        <begin position="130"/>
        <end position="153"/>
    </location>
</feature>
<feature type="domain" description="Histidine kinase" evidence="2">
    <location>
        <begin position="220"/>
        <end position="377"/>
    </location>
</feature>
<organism evidence="3 4">
    <name type="scientific">Duganella sacchari</name>
    <dbReference type="NCBI Taxonomy" id="551987"/>
    <lineage>
        <taxon>Bacteria</taxon>
        <taxon>Pseudomonadati</taxon>
        <taxon>Pseudomonadota</taxon>
        <taxon>Betaproteobacteria</taxon>
        <taxon>Burkholderiales</taxon>
        <taxon>Oxalobacteraceae</taxon>
        <taxon>Telluria group</taxon>
        <taxon>Duganella</taxon>
    </lineage>
</organism>
<dbReference type="Pfam" id="PF06580">
    <property type="entry name" value="His_kinase"/>
    <property type="match status" value="1"/>
</dbReference>
<dbReference type="SUPFAM" id="SSF55874">
    <property type="entry name" value="ATPase domain of HSP90 chaperone/DNA topoisomerase II/histidine kinase"/>
    <property type="match status" value="1"/>
</dbReference>
<feature type="transmembrane region" description="Helical" evidence="1">
    <location>
        <begin position="101"/>
        <end position="124"/>
    </location>
</feature>
<protein>
    <submittedName>
        <fullName evidence="3">Sensor histidine kinase YesM</fullName>
    </submittedName>
</protein>
<dbReference type="OrthoDB" id="2514702at2"/>
<keyword evidence="1" id="KW-0812">Transmembrane</keyword>
<keyword evidence="3" id="KW-0808">Transferase</keyword>
<dbReference type="InterPro" id="IPR003594">
    <property type="entry name" value="HATPase_dom"/>
</dbReference>
<dbReference type="PANTHER" id="PTHR34220">
    <property type="entry name" value="SENSOR HISTIDINE KINASE YPDA"/>
    <property type="match status" value="1"/>
</dbReference>
<dbReference type="Proteomes" id="UP000184339">
    <property type="component" value="Unassembled WGS sequence"/>
</dbReference>
<keyword evidence="1" id="KW-1133">Transmembrane helix</keyword>
<feature type="transmembrane region" description="Helical" evidence="1">
    <location>
        <begin position="30"/>
        <end position="50"/>
    </location>
</feature>
<dbReference type="InterPro" id="IPR050640">
    <property type="entry name" value="Bact_2-comp_sensor_kinase"/>
</dbReference>
<feature type="transmembrane region" description="Helical" evidence="1">
    <location>
        <begin position="65"/>
        <end position="89"/>
    </location>
</feature>
<dbReference type="Pfam" id="PF02518">
    <property type="entry name" value="HATPase_c"/>
    <property type="match status" value="1"/>
</dbReference>
<dbReference type="PANTHER" id="PTHR34220:SF9">
    <property type="entry name" value="SIGNAL TRANSDUCTION HISTIDINE KINASE INTERNAL REGION DOMAIN-CONTAINING PROTEIN"/>
    <property type="match status" value="1"/>
</dbReference>
<dbReference type="SMART" id="SM00387">
    <property type="entry name" value="HATPase_c"/>
    <property type="match status" value="1"/>
</dbReference>
<dbReference type="PROSITE" id="PS50109">
    <property type="entry name" value="HIS_KIN"/>
    <property type="match status" value="1"/>
</dbReference>
<proteinExistence type="predicted"/>
<evidence type="ECO:0000313" key="4">
    <source>
        <dbReference type="Proteomes" id="UP000184339"/>
    </source>
</evidence>
<gene>
    <name evidence="3" type="ORF">SAMN05192549_103182</name>
</gene>